<organism evidence="3 4">
    <name type="scientific">Roseicella frigidaeris</name>
    <dbReference type="NCBI Taxonomy" id="2230885"/>
    <lineage>
        <taxon>Bacteria</taxon>
        <taxon>Pseudomonadati</taxon>
        <taxon>Pseudomonadota</taxon>
        <taxon>Alphaproteobacteria</taxon>
        <taxon>Acetobacterales</taxon>
        <taxon>Roseomonadaceae</taxon>
        <taxon>Roseicella</taxon>
    </lineage>
</organism>
<sequence>MAGIDHPSWTASTALANPQASWRPQGLHPMAPARPPAAQAAPARRARIWELSPNLHCSIIGTCLSTHDLRRLLRKLGLGTPEATDHALHGIGVSLASRQDAGGRLLNKALDERHRIALRRFAAAKDRAALHAAWREAVEAGEIPGAYWAVLTHPAADQPMVSEAFGEVHMLSHLVGAANRADIRRLALQEREIATLRETVARQQARLQADLTERDGRIRTLQNLLAERAAAPAAASPDEASELGRLVARLRLQLDREARRREALERRALAAEAALREERERRAARERELEVTLQEVAAAEAALPAEETEAEDVPQDAAAPCGTVLYVGGRSGQTALLRRAAARHGAALLHHDAEQGAALLPGLIGRADLVVFPVDCVSHDAALAVKRLCRQCGRPYHALRSTGVASLLHALERRRPAAG</sequence>
<dbReference type="OrthoDB" id="7829313at2"/>
<protein>
    <recommendedName>
        <fullName evidence="5">DUF2325 domain-containing protein</fullName>
    </recommendedName>
</protein>
<comment type="caution">
    <text evidence="3">The sequence shown here is derived from an EMBL/GenBank/DDBJ whole genome shotgun (WGS) entry which is preliminary data.</text>
</comment>
<dbReference type="InterPro" id="IPR016772">
    <property type="entry name" value="UCP020408"/>
</dbReference>
<proteinExistence type="inferred from homology"/>
<evidence type="ECO:0000256" key="1">
    <source>
        <dbReference type="ARBA" id="ARBA00007189"/>
    </source>
</evidence>
<feature type="coiled-coil region" evidence="2">
    <location>
        <begin position="247"/>
        <end position="295"/>
    </location>
</feature>
<evidence type="ECO:0000256" key="2">
    <source>
        <dbReference type="SAM" id="Coils"/>
    </source>
</evidence>
<gene>
    <name evidence="3" type="ORF">DOO78_26020</name>
</gene>
<keyword evidence="4" id="KW-1185">Reference proteome</keyword>
<name>A0A327LUT3_9PROT</name>
<comment type="similarity">
    <text evidence="1">Belongs to the UPF0751 family.</text>
</comment>
<accession>A0A327LUT3</accession>
<reference evidence="4" key="1">
    <citation type="submission" date="2018-06" db="EMBL/GenBank/DDBJ databases">
        <authorList>
            <person name="Khan S.A."/>
        </authorList>
    </citation>
    <scope>NUCLEOTIDE SEQUENCE [LARGE SCALE GENOMIC DNA]</scope>
    <source>
        <strain evidence="4">DB-1506</strain>
    </source>
</reference>
<keyword evidence="2" id="KW-0175">Coiled coil</keyword>
<dbReference type="AlphaFoldDB" id="A0A327LUT3"/>
<dbReference type="Pfam" id="PF10087">
    <property type="entry name" value="DUF2325"/>
    <property type="match status" value="1"/>
</dbReference>
<evidence type="ECO:0008006" key="5">
    <source>
        <dbReference type="Google" id="ProtNLM"/>
    </source>
</evidence>
<dbReference type="Proteomes" id="UP000249065">
    <property type="component" value="Unassembled WGS sequence"/>
</dbReference>
<dbReference type="RefSeq" id="WP_111472799.1">
    <property type="nucleotide sequence ID" value="NZ_QLIX01000049.1"/>
</dbReference>
<evidence type="ECO:0000313" key="3">
    <source>
        <dbReference type="EMBL" id="RAI54570.1"/>
    </source>
</evidence>
<dbReference type="EMBL" id="QLIX01000049">
    <property type="protein sequence ID" value="RAI54570.1"/>
    <property type="molecule type" value="Genomic_DNA"/>
</dbReference>
<evidence type="ECO:0000313" key="4">
    <source>
        <dbReference type="Proteomes" id="UP000249065"/>
    </source>
</evidence>